<dbReference type="EMBL" id="CCXS01000001">
    <property type="protein sequence ID" value="CEG22010.1"/>
    <property type="molecule type" value="Genomic_DNA"/>
</dbReference>
<dbReference type="Proteomes" id="UP000043699">
    <property type="component" value="Unassembled WGS sequence"/>
</dbReference>
<dbReference type="AlphaFoldDB" id="A0A098EJM8"/>
<name>A0A098EJM8_9BACL</name>
<evidence type="ECO:0000313" key="2">
    <source>
        <dbReference type="Proteomes" id="UP000043699"/>
    </source>
</evidence>
<gene>
    <name evidence="1" type="ORF">BN1080_00930</name>
</gene>
<reference evidence="1 2" key="1">
    <citation type="submission" date="2014-09" db="EMBL/GenBank/DDBJ databases">
        <authorList>
            <person name="Urmite Genomes Urmite Genomes"/>
        </authorList>
    </citation>
    <scope>NUCLEOTIDE SEQUENCE [LARGE SCALE GENOMIC DNA]</scope>
    <source>
        <strain evidence="1 2">ES2</strain>
    </source>
</reference>
<organism evidence="1 2">
    <name type="scientific">Planococcus massiliensis</name>
    <dbReference type="NCBI Taxonomy" id="1499687"/>
    <lineage>
        <taxon>Bacteria</taxon>
        <taxon>Bacillati</taxon>
        <taxon>Bacillota</taxon>
        <taxon>Bacilli</taxon>
        <taxon>Bacillales</taxon>
        <taxon>Caryophanaceae</taxon>
        <taxon>Planococcus</taxon>
    </lineage>
</organism>
<keyword evidence="2" id="KW-1185">Reference proteome</keyword>
<proteinExistence type="predicted"/>
<evidence type="ECO:0000313" key="1">
    <source>
        <dbReference type="EMBL" id="CEG22010.1"/>
    </source>
</evidence>
<accession>A0A098EJM8</accession>
<sequence>MGELGSFACAKGNFETKQGNFTLAEEIKYMNGCVSLAANREE</sequence>
<protein>
    <submittedName>
        <fullName evidence="1">Uncharacterized protein</fullName>
    </submittedName>
</protein>